<reference evidence="4" key="1">
    <citation type="submission" date="2019-12" db="EMBL/GenBank/DDBJ databases">
        <authorList>
            <person name="Scholes J."/>
        </authorList>
    </citation>
    <scope>NUCLEOTIDE SEQUENCE</scope>
</reference>
<feature type="compositionally biased region" description="Polar residues" evidence="1">
    <location>
        <begin position="507"/>
        <end position="521"/>
    </location>
</feature>
<organism evidence="4 5">
    <name type="scientific">Striga hermonthica</name>
    <name type="common">Purple witchweed</name>
    <name type="synonym">Buchnera hermonthica</name>
    <dbReference type="NCBI Taxonomy" id="68872"/>
    <lineage>
        <taxon>Eukaryota</taxon>
        <taxon>Viridiplantae</taxon>
        <taxon>Streptophyta</taxon>
        <taxon>Embryophyta</taxon>
        <taxon>Tracheophyta</taxon>
        <taxon>Spermatophyta</taxon>
        <taxon>Magnoliopsida</taxon>
        <taxon>eudicotyledons</taxon>
        <taxon>Gunneridae</taxon>
        <taxon>Pentapetalae</taxon>
        <taxon>asterids</taxon>
        <taxon>lamiids</taxon>
        <taxon>Lamiales</taxon>
        <taxon>Orobanchaceae</taxon>
        <taxon>Buchnereae</taxon>
        <taxon>Striga</taxon>
    </lineage>
</organism>
<dbReference type="PANTHER" id="PTHR46634:SF3">
    <property type="entry name" value="M REDUCTASE II SUBUNIT GAMMA, PUTATIVE (DUF3741)-RELATED"/>
    <property type="match status" value="1"/>
</dbReference>
<dbReference type="OrthoDB" id="1932693at2759"/>
<evidence type="ECO:0000259" key="3">
    <source>
        <dbReference type="Pfam" id="PF14309"/>
    </source>
</evidence>
<feature type="region of interest" description="Disordered" evidence="1">
    <location>
        <begin position="289"/>
        <end position="309"/>
    </location>
</feature>
<dbReference type="InterPro" id="IPR022212">
    <property type="entry name" value="DUF3741"/>
</dbReference>
<evidence type="ECO:0000259" key="2">
    <source>
        <dbReference type="Pfam" id="PF12552"/>
    </source>
</evidence>
<feature type="domain" description="DUF3741" evidence="2">
    <location>
        <begin position="95"/>
        <end position="138"/>
    </location>
</feature>
<comment type="caution">
    <text evidence="4">The sequence shown here is derived from an EMBL/GenBank/DDBJ whole genome shotgun (WGS) entry which is preliminary data.</text>
</comment>
<feature type="compositionally biased region" description="Polar residues" evidence="1">
    <location>
        <begin position="31"/>
        <end position="50"/>
    </location>
</feature>
<feature type="region of interest" description="Disordered" evidence="1">
    <location>
        <begin position="501"/>
        <end position="521"/>
    </location>
</feature>
<evidence type="ECO:0000256" key="1">
    <source>
        <dbReference type="SAM" id="MobiDB-lite"/>
    </source>
</evidence>
<keyword evidence="5" id="KW-1185">Reference proteome</keyword>
<dbReference type="EMBL" id="CACSLK010027840">
    <property type="protein sequence ID" value="CAA0833418.1"/>
    <property type="molecule type" value="Genomic_DNA"/>
</dbReference>
<evidence type="ECO:0000313" key="4">
    <source>
        <dbReference type="EMBL" id="CAA0833418.1"/>
    </source>
</evidence>
<dbReference type="PANTHER" id="PTHR46634">
    <property type="entry name" value="M REDUCTASE II SUBUNIT GAMMA, PUTATIVE (DUF3741)-RELATED"/>
    <property type="match status" value="1"/>
</dbReference>
<feature type="region of interest" description="Disordered" evidence="1">
    <location>
        <begin position="21"/>
        <end position="50"/>
    </location>
</feature>
<dbReference type="Proteomes" id="UP001153555">
    <property type="component" value="Unassembled WGS sequence"/>
</dbReference>
<dbReference type="InterPro" id="IPR025486">
    <property type="entry name" value="DUF4378"/>
</dbReference>
<dbReference type="AlphaFoldDB" id="A0A9N7NNV4"/>
<name>A0A9N7NNV4_STRHE</name>
<dbReference type="Pfam" id="PF14309">
    <property type="entry name" value="DUF4378"/>
    <property type="match status" value="1"/>
</dbReference>
<protein>
    <recommendedName>
        <fullName evidence="6">DUF4378 domain-containing protein</fullName>
    </recommendedName>
</protein>
<evidence type="ECO:0000313" key="5">
    <source>
        <dbReference type="Proteomes" id="UP001153555"/>
    </source>
</evidence>
<dbReference type="Pfam" id="PF12552">
    <property type="entry name" value="DUF3741"/>
    <property type="match status" value="1"/>
</dbReference>
<accession>A0A9N7NNV4</accession>
<evidence type="ECO:0008006" key="6">
    <source>
        <dbReference type="Google" id="ProtNLM"/>
    </source>
</evidence>
<sequence>MSTEFAYRRERPNLVAKLMGIDPLPRREPGPTTQRSHSRIHPQNNSTDFPLNYSEPQNAYFNYINPNEKKDVRVKWQKRQKYEDNVNDRKMNLVRQKFMEAKRLSIDEKLHQSKQFQDAVDVLSSNRDLFLKCLQEPNQMFSRHLHGPPEMNRITVLKPSKVANSYDLTGSRYKNEKYIKKGTFIQPNRSEIIHPGNPTQPTRIVVLKPGPKKLRDAEVIGPSQSHLLKIPFSEEFFGDAEDDECRKSRKVAKSITQQMRERLGGHHQGETLVSSNFFSNGYAGGESSFDKSEIECEDGNPSDLEASSPVSRHSWDYANRLGSPYSSPVFTRVSYSPESSVCKEAKKRLSERWVLMASNGSCPEQKHFQRSSSTLGEMLALHETKKEGPHREDESCFELFVGEQKREEDVDCSHRNLMRSKSVPVSSTEFGLLYPVIPVSDKTNPGSLREDVKEASVVSSFKGKVSSLFFSRNKKTVKNKSPVLGTKDEAHSLLGEIYSDKTESLSEKGSGSETPELNLTGKQGMISPEIGFAMAEPIAYGNIGGKHDQPRPISVLNPLFEENEHTAKPCDQQGVPKLHNCIGPSLIDKSPPIGSIARTLSWEGSCLKTTASFHSKSEHEPFTTTRKTDDKLQCFSLVRTLLSAAGLQGRVQSGSFLAKWHSPESPLDPSLRENYIDNSDDTRHYDVSIQELVFDCVNEVLTDIAGENEMGSRRKSTKADSCLTEAVWARMKVWFHGEEDGCGAHYSLAVDRVVGREVAGEGWNRNLGSEMDELLMEMGMELLEELVEETLVEFTGTES</sequence>
<proteinExistence type="predicted"/>
<feature type="domain" description="DUF4378" evidence="3">
    <location>
        <begin position="635"/>
        <end position="789"/>
    </location>
</feature>
<gene>
    <name evidence="4" type="ORF">SHERM_28679</name>
</gene>